<reference evidence="2" key="1">
    <citation type="journal article" date="2020" name="mSystems">
        <title>Genome- and Community-Level Interaction Insights into Carbon Utilization and Element Cycling Functions of Hydrothermarchaeota in Hydrothermal Sediment.</title>
        <authorList>
            <person name="Zhou Z."/>
            <person name="Liu Y."/>
            <person name="Xu W."/>
            <person name="Pan J."/>
            <person name="Luo Z.H."/>
            <person name="Li M."/>
        </authorList>
    </citation>
    <scope>NUCLEOTIDE SEQUENCE [LARGE SCALE GENOMIC DNA]</scope>
    <source>
        <strain evidence="2">SpSt-556</strain>
    </source>
</reference>
<dbReference type="GO" id="GO:0005886">
    <property type="term" value="C:plasma membrane"/>
    <property type="evidence" value="ECO:0007669"/>
    <property type="project" value="UniProtKB-SubCell"/>
</dbReference>
<feature type="transmembrane region" description="Helical" evidence="1">
    <location>
        <begin position="394"/>
        <end position="419"/>
    </location>
</feature>
<evidence type="ECO:0000313" key="2">
    <source>
        <dbReference type="EMBL" id="HGS87249.1"/>
    </source>
</evidence>
<protein>
    <recommendedName>
        <fullName evidence="3">Stage II sporulation protein M</fullName>
    </recommendedName>
</protein>
<feature type="transmembrane region" description="Helical" evidence="1">
    <location>
        <begin position="280"/>
        <end position="301"/>
    </location>
</feature>
<feature type="transmembrane region" description="Helical" evidence="1">
    <location>
        <begin position="183"/>
        <end position="205"/>
    </location>
</feature>
<feature type="transmembrane region" description="Helical" evidence="1">
    <location>
        <begin position="64"/>
        <end position="85"/>
    </location>
</feature>
<dbReference type="AlphaFoldDB" id="A0A7C4Q3L9"/>
<comment type="caution">
    <text evidence="2">The sequence shown here is derived from an EMBL/GenBank/DDBJ whole genome shotgun (WGS) entry which is preliminary data.</text>
</comment>
<gene>
    <name evidence="2" type="ORF">ENT17_06470</name>
</gene>
<keyword evidence="1" id="KW-1133">Transmembrane helix</keyword>
<feature type="transmembrane region" description="Helical" evidence="1">
    <location>
        <begin position="431"/>
        <end position="457"/>
    </location>
</feature>
<feature type="transmembrane region" description="Helical" evidence="1">
    <location>
        <begin position="211"/>
        <end position="231"/>
    </location>
</feature>
<proteinExistence type="predicted"/>
<name>A0A7C4Q3L9_9CHLR</name>
<evidence type="ECO:0000256" key="1">
    <source>
        <dbReference type="SAM" id="Phobius"/>
    </source>
</evidence>
<dbReference type="PANTHER" id="PTHR35337:SF1">
    <property type="entry name" value="SLR1478 PROTEIN"/>
    <property type="match status" value="1"/>
</dbReference>
<feature type="transmembrane region" description="Helical" evidence="1">
    <location>
        <begin position="120"/>
        <end position="139"/>
    </location>
</feature>
<keyword evidence="1" id="KW-0472">Membrane</keyword>
<keyword evidence="1" id="KW-0812">Transmembrane</keyword>
<dbReference type="Pfam" id="PF12679">
    <property type="entry name" value="ABC2_membrane_2"/>
    <property type="match status" value="1"/>
</dbReference>
<dbReference type="InterPro" id="IPR002798">
    <property type="entry name" value="SpoIIM-like"/>
</dbReference>
<feature type="transmembrane region" description="Helical" evidence="1">
    <location>
        <begin position="151"/>
        <end position="171"/>
    </location>
</feature>
<feature type="transmembrane region" description="Helical" evidence="1">
    <location>
        <begin position="24"/>
        <end position="44"/>
    </location>
</feature>
<sequence length="471" mass="52136">MRAIDLRPALIIAQREVRDQFRDWRIIFPIVFLTLFFPFLMNFTARQLLNFVNQYGAGLVGERLIPFLLLITGFFPISVSLVIALESFVGEKERGSIEPLLTSPLADWQLYLGKLLSSTVPPLVGSFLGMAVYVGGLLINRIPLPDAETMLQIIVLTIMQAVVMVSGAVVVSTQATSVRAANLLASFIIIPMALLIQAEAVVMFWGRETLSLWWIVFGLLVLAILLIRVGLAHFQREELLGREIDVLNFRWIWRIFWGSFRGGARNLLDWYRNVLGKTLLELRGSFLAAVVLAVIVIILGAQQADRFVFILPEGQFQERVQELGLEVPGGAMGNFTNIFFQNMRALMIGLLLGLFSFGVLGTLPLVATLGLLGYLTRIMEINQLPAAQLILAGVVPHGIIEVPAILLSTAAVLRIGFLLATPMKDRTIGEVFLMALAGWLQVMVGVVTPLMLLAALIESWITPLILVRFFG</sequence>
<evidence type="ECO:0008006" key="3">
    <source>
        <dbReference type="Google" id="ProtNLM"/>
    </source>
</evidence>
<dbReference type="Pfam" id="PF01944">
    <property type="entry name" value="SpoIIM"/>
    <property type="match status" value="1"/>
</dbReference>
<organism evidence="2">
    <name type="scientific">Bellilinea caldifistulae</name>
    <dbReference type="NCBI Taxonomy" id="360411"/>
    <lineage>
        <taxon>Bacteria</taxon>
        <taxon>Bacillati</taxon>
        <taxon>Chloroflexota</taxon>
        <taxon>Anaerolineae</taxon>
        <taxon>Anaerolineales</taxon>
        <taxon>Anaerolineaceae</taxon>
        <taxon>Bellilinea</taxon>
    </lineage>
</organism>
<accession>A0A7C4Q3L9</accession>
<dbReference type="PANTHER" id="PTHR35337">
    <property type="entry name" value="SLR1478 PROTEIN"/>
    <property type="match status" value="1"/>
</dbReference>
<dbReference type="EMBL" id="DSXR01000063">
    <property type="protein sequence ID" value="HGS87249.1"/>
    <property type="molecule type" value="Genomic_DNA"/>
</dbReference>
<dbReference type="GO" id="GO:0140359">
    <property type="term" value="F:ABC-type transporter activity"/>
    <property type="evidence" value="ECO:0007669"/>
    <property type="project" value="InterPro"/>
</dbReference>
<feature type="transmembrane region" description="Helical" evidence="1">
    <location>
        <begin position="345"/>
        <end position="374"/>
    </location>
</feature>